<evidence type="ECO:0000313" key="2">
    <source>
        <dbReference type="EMBL" id="KAK3319036.1"/>
    </source>
</evidence>
<protein>
    <submittedName>
        <fullName evidence="2">Uncharacterized protein</fullName>
    </submittedName>
</protein>
<keyword evidence="3" id="KW-1185">Reference proteome</keyword>
<accession>A0AAE0M4H1</accession>
<gene>
    <name evidence="2" type="ORF">B0H66DRAFT_603590</name>
</gene>
<comment type="caution">
    <text evidence="2">The sequence shown here is derived from an EMBL/GenBank/DDBJ whole genome shotgun (WGS) entry which is preliminary data.</text>
</comment>
<reference evidence="2" key="2">
    <citation type="submission" date="2023-06" db="EMBL/GenBank/DDBJ databases">
        <authorList>
            <consortium name="Lawrence Berkeley National Laboratory"/>
            <person name="Haridas S."/>
            <person name="Hensen N."/>
            <person name="Bonometti L."/>
            <person name="Westerberg I."/>
            <person name="Brannstrom I.O."/>
            <person name="Guillou S."/>
            <person name="Cros-Aarteil S."/>
            <person name="Calhoun S."/>
            <person name="Kuo A."/>
            <person name="Mondo S."/>
            <person name="Pangilinan J."/>
            <person name="Riley R."/>
            <person name="Labutti K."/>
            <person name="Andreopoulos B."/>
            <person name="Lipzen A."/>
            <person name="Chen C."/>
            <person name="Yanf M."/>
            <person name="Daum C."/>
            <person name="Ng V."/>
            <person name="Clum A."/>
            <person name="Steindorff A."/>
            <person name="Ohm R."/>
            <person name="Martin F."/>
            <person name="Silar P."/>
            <person name="Natvig D."/>
            <person name="Lalanne C."/>
            <person name="Gautier V."/>
            <person name="Ament-Velasquez S.L."/>
            <person name="Kruys A."/>
            <person name="Hutchinson M.I."/>
            <person name="Powell A.J."/>
            <person name="Barry K."/>
            <person name="Miller A.N."/>
            <person name="Grigoriev I.V."/>
            <person name="Debuchy R."/>
            <person name="Gladieux P."/>
            <person name="Thoren M.H."/>
            <person name="Johannesson H."/>
        </authorList>
    </citation>
    <scope>NUCLEOTIDE SEQUENCE</scope>
    <source>
        <strain evidence="2">CBS 118394</strain>
    </source>
</reference>
<feature type="region of interest" description="Disordered" evidence="1">
    <location>
        <begin position="1"/>
        <end position="22"/>
    </location>
</feature>
<dbReference type="Proteomes" id="UP001283341">
    <property type="component" value="Unassembled WGS sequence"/>
</dbReference>
<dbReference type="AlphaFoldDB" id="A0AAE0M4H1"/>
<evidence type="ECO:0000256" key="1">
    <source>
        <dbReference type="SAM" id="MobiDB-lite"/>
    </source>
</evidence>
<sequence length="426" mass="48553">MHFVVPSSSANPSGCTTDSNTTQLQPFLRPVNATPEQLRVWKQRTVAFADSLFLLRTHIRDCALAGPPPPNFLGQPAEVVTCILWKALGRKVQRGASKPGKTCSAWCVCRQLRVHAIHLTPLKAWGVKKLVFFGLGTFEENRQDPPSDIDFLAPGTTSLDKSFANFETAKHMRYDNRARRAMLNFWMAAHIVATITHYGSAAWAAASCKDNKHKLLDMWARYHIYKNIDRYLKAGREMPTHLKLEYEDMCNHVENTKTEKEHLYQAVGEDIQVYFHEQDLTNHDSAVLQTMLRERKSPFFVKPHVLSAGKASQQGFVKVDERTLVVSMIPDFPVREVVLKTSRPPAMIWPDTKEQPLADSIGVFTNCNVTAKPLPDREIEEVMEREYVSMPNFESNGTGMLRMYVRKDILVRDMDTMNAWRRSMDA</sequence>
<dbReference type="EMBL" id="JAUEDM010000004">
    <property type="protein sequence ID" value="KAK3319036.1"/>
    <property type="molecule type" value="Genomic_DNA"/>
</dbReference>
<name>A0AAE0M4H1_9PEZI</name>
<reference evidence="2" key="1">
    <citation type="journal article" date="2023" name="Mol. Phylogenet. Evol.">
        <title>Genome-scale phylogeny and comparative genomics of the fungal order Sordariales.</title>
        <authorList>
            <person name="Hensen N."/>
            <person name="Bonometti L."/>
            <person name="Westerberg I."/>
            <person name="Brannstrom I.O."/>
            <person name="Guillou S."/>
            <person name="Cros-Aarteil S."/>
            <person name="Calhoun S."/>
            <person name="Haridas S."/>
            <person name="Kuo A."/>
            <person name="Mondo S."/>
            <person name="Pangilinan J."/>
            <person name="Riley R."/>
            <person name="LaButti K."/>
            <person name="Andreopoulos B."/>
            <person name="Lipzen A."/>
            <person name="Chen C."/>
            <person name="Yan M."/>
            <person name="Daum C."/>
            <person name="Ng V."/>
            <person name="Clum A."/>
            <person name="Steindorff A."/>
            <person name="Ohm R.A."/>
            <person name="Martin F."/>
            <person name="Silar P."/>
            <person name="Natvig D.O."/>
            <person name="Lalanne C."/>
            <person name="Gautier V."/>
            <person name="Ament-Velasquez S.L."/>
            <person name="Kruys A."/>
            <person name="Hutchinson M.I."/>
            <person name="Powell A.J."/>
            <person name="Barry K."/>
            <person name="Miller A.N."/>
            <person name="Grigoriev I.V."/>
            <person name="Debuchy R."/>
            <person name="Gladieux P."/>
            <person name="Hiltunen Thoren M."/>
            <person name="Johannesson H."/>
        </authorList>
    </citation>
    <scope>NUCLEOTIDE SEQUENCE</scope>
    <source>
        <strain evidence="2">CBS 118394</strain>
    </source>
</reference>
<proteinExistence type="predicted"/>
<organism evidence="2 3">
    <name type="scientific">Apodospora peruviana</name>
    <dbReference type="NCBI Taxonomy" id="516989"/>
    <lineage>
        <taxon>Eukaryota</taxon>
        <taxon>Fungi</taxon>
        <taxon>Dikarya</taxon>
        <taxon>Ascomycota</taxon>
        <taxon>Pezizomycotina</taxon>
        <taxon>Sordariomycetes</taxon>
        <taxon>Sordariomycetidae</taxon>
        <taxon>Sordariales</taxon>
        <taxon>Lasiosphaeriaceae</taxon>
        <taxon>Apodospora</taxon>
    </lineage>
</organism>
<evidence type="ECO:0000313" key="3">
    <source>
        <dbReference type="Proteomes" id="UP001283341"/>
    </source>
</evidence>